<gene>
    <name evidence="1" type="ORF">D2T33_05220</name>
</gene>
<keyword evidence="2" id="KW-1185">Reference proteome</keyword>
<dbReference type="Proteomes" id="UP000285710">
    <property type="component" value="Unassembled WGS sequence"/>
</dbReference>
<dbReference type="RefSeq" id="WP_128269083.1">
    <property type="nucleotide sequence ID" value="NZ_SAUW01000004.1"/>
</dbReference>
<reference evidence="1 2" key="1">
    <citation type="submission" date="2019-01" db="EMBL/GenBank/DDBJ databases">
        <title>Sinorhodobacter populi sp. nov. isolated from the symptomatic bark tissue of Populus euramericana canker.</title>
        <authorList>
            <person name="Xu G."/>
        </authorList>
    </citation>
    <scope>NUCLEOTIDE SEQUENCE [LARGE SCALE GENOMIC DNA]</scope>
    <source>
        <strain evidence="1 2">2D-5</strain>
    </source>
</reference>
<dbReference type="AlphaFoldDB" id="A0A443J061"/>
<evidence type="ECO:0000313" key="2">
    <source>
        <dbReference type="Proteomes" id="UP000285710"/>
    </source>
</evidence>
<comment type="caution">
    <text evidence="1">The sequence shown here is derived from an EMBL/GenBank/DDBJ whole genome shotgun (WGS) entry which is preliminary data.</text>
</comment>
<sequence length="144" mass="16299">MSRPWIDEETGQLVVYEDADPAQPPHDHVIRTEDGKHVVPVPTPLHVLGETIRVTDEMRQAEERLHAAETQDEKLGAVRDLELLELLAVEERLRSSAQTYVMRPGEAELLAEMTSTPERRIQLAELVLMHGSLDRFVAFELGDI</sequence>
<proteinExistence type="predicted"/>
<name>A0A443J061_9RHOB</name>
<accession>A0A443J061</accession>
<dbReference type="EMBL" id="SAUW01000004">
    <property type="protein sequence ID" value="RWR13800.1"/>
    <property type="molecule type" value="Genomic_DNA"/>
</dbReference>
<reference evidence="1 2" key="2">
    <citation type="submission" date="2019-01" db="EMBL/GenBank/DDBJ databases">
        <authorList>
            <person name="Li Y."/>
        </authorList>
    </citation>
    <scope>NUCLEOTIDE SEQUENCE [LARGE SCALE GENOMIC DNA]</scope>
    <source>
        <strain evidence="1 2">2D-5</strain>
    </source>
</reference>
<protein>
    <submittedName>
        <fullName evidence="1">Uncharacterized protein</fullName>
    </submittedName>
</protein>
<organism evidence="1 2">
    <name type="scientific">Paenirhodobacter populi</name>
    <dbReference type="NCBI Taxonomy" id="2306993"/>
    <lineage>
        <taxon>Bacteria</taxon>
        <taxon>Pseudomonadati</taxon>
        <taxon>Pseudomonadota</taxon>
        <taxon>Alphaproteobacteria</taxon>
        <taxon>Rhodobacterales</taxon>
        <taxon>Rhodobacter group</taxon>
        <taxon>Paenirhodobacter</taxon>
    </lineage>
</organism>
<evidence type="ECO:0000313" key="1">
    <source>
        <dbReference type="EMBL" id="RWR13800.1"/>
    </source>
</evidence>